<dbReference type="InterPro" id="IPR043502">
    <property type="entry name" value="DNA/RNA_pol_sf"/>
</dbReference>
<feature type="chain" id="PRO_5040745945" evidence="1">
    <location>
        <begin position="16"/>
        <end position="791"/>
    </location>
</feature>
<reference evidence="4" key="1">
    <citation type="submission" date="2025-08" db="UniProtKB">
        <authorList>
            <consortium name="RefSeq"/>
        </authorList>
    </citation>
    <scope>IDENTIFICATION</scope>
</reference>
<dbReference type="PANTHER" id="PTHR47510:SF3">
    <property type="entry name" value="ENDO_EXONUCLEASE_PHOSPHATASE DOMAIN-CONTAINING PROTEIN"/>
    <property type="match status" value="1"/>
</dbReference>
<dbReference type="GO" id="GO:0016706">
    <property type="term" value="F:2-oxoglutarate-dependent dioxygenase activity"/>
    <property type="evidence" value="ECO:0007669"/>
    <property type="project" value="InterPro"/>
</dbReference>
<organism evidence="3 4">
    <name type="scientific">Biomphalaria glabrata</name>
    <name type="common">Bloodfluke planorb</name>
    <name type="synonym">Freshwater snail</name>
    <dbReference type="NCBI Taxonomy" id="6526"/>
    <lineage>
        <taxon>Eukaryota</taxon>
        <taxon>Metazoa</taxon>
        <taxon>Spiralia</taxon>
        <taxon>Lophotrochozoa</taxon>
        <taxon>Mollusca</taxon>
        <taxon>Gastropoda</taxon>
        <taxon>Heterobranchia</taxon>
        <taxon>Euthyneura</taxon>
        <taxon>Panpulmonata</taxon>
        <taxon>Hygrophila</taxon>
        <taxon>Lymnaeoidea</taxon>
        <taxon>Planorbidae</taxon>
        <taxon>Biomphalaria</taxon>
    </lineage>
</organism>
<dbReference type="CDD" id="cd01650">
    <property type="entry name" value="RT_nLTR_like"/>
    <property type="match status" value="1"/>
</dbReference>
<evidence type="ECO:0000313" key="3">
    <source>
        <dbReference type="Proteomes" id="UP001165740"/>
    </source>
</evidence>
<dbReference type="PANTHER" id="PTHR47510">
    <property type="entry name" value="REVERSE TRANSCRIPTASE DOMAIN-CONTAINING PROTEIN"/>
    <property type="match status" value="1"/>
</dbReference>
<accession>A0A9W2YMW3</accession>
<evidence type="ECO:0000313" key="4">
    <source>
        <dbReference type="RefSeq" id="XP_055863995.1"/>
    </source>
</evidence>
<keyword evidence="1" id="KW-0732">Signal</keyword>
<gene>
    <name evidence="4" type="primary">LOC106080210</name>
</gene>
<dbReference type="Gene3D" id="3.60.10.10">
    <property type="entry name" value="Endonuclease/exonuclease/phosphatase"/>
    <property type="match status" value="1"/>
</dbReference>
<feature type="signal peptide" evidence="1">
    <location>
        <begin position="1"/>
        <end position="15"/>
    </location>
</feature>
<feature type="domain" description="Reverse transcriptase" evidence="2">
    <location>
        <begin position="374"/>
        <end position="641"/>
    </location>
</feature>
<dbReference type="GeneID" id="106080210"/>
<dbReference type="Pfam" id="PF09004">
    <property type="entry name" value="ALKBH8_N"/>
    <property type="match status" value="1"/>
</dbReference>
<dbReference type="GO" id="GO:0008168">
    <property type="term" value="F:methyltransferase activity"/>
    <property type="evidence" value="ECO:0007669"/>
    <property type="project" value="InterPro"/>
</dbReference>
<evidence type="ECO:0000256" key="1">
    <source>
        <dbReference type="SAM" id="SignalP"/>
    </source>
</evidence>
<dbReference type="AlphaFoldDB" id="A0A9W2YMW3"/>
<proteinExistence type="predicted"/>
<dbReference type="SUPFAM" id="SSF56219">
    <property type="entry name" value="DNase I-like"/>
    <property type="match status" value="1"/>
</dbReference>
<keyword evidence="3" id="KW-1185">Reference proteome</keyword>
<dbReference type="OMA" id="RECICTP"/>
<dbReference type="PROSITE" id="PS50878">
    <property type="entry name" value="RT_POL"/>
    <property type="match status" value="1"/>
</dbReference>
<dbReference type="Pfam" id="PF00078">
    <property type="entry name" value="RVT_1"/>
    <property type="match status" value="1"/>
</dbReference>
<dbReference type="SUPFAM" id="SSF56672">
    <property type="entry name" value="DNA/RNA polymerases"/>
    <property type="match status" value="1"/>
</dbReference>
<dbReference type="InterPro" id="IPR000477">
    <property type="entry name" value="RT_dom"/>
</dbReference>
<dbReference type="OrthoDB" id="10063766at2759"/>
<dbReference type="Proteomes" id="UP001165740">
    <property type="component" value="Chromosome 13"/>
</dbReference>
<sequence>MGLIHRIMFVKHLLALSLRPFYLPRDFGVIYIVLVYVPPTAKTEVAAAIIADVVHEFQTRSPDAPVVILGDFNKCTLKVDLPTFYQHISCPTRENRTLDLCYCNIKGAFTSREKPPLGSSDHKTIQLLPTYRTKLKEGKIIQKNVQEWTQDNILKLQGCLDCTDWSLFKETTSNLEEWVDAVTNYIKFCENMCVSTKSIKIYPNNKPWVTAKIKREIIKKKRAFMSGDGQTRKIAQRNLNVVLEEGRRNYRTKLEDSINTSDMRQAWGIMNKMAGAQVKFKNNLATRDEKTLANELNDFYCRFDTKDFNYLRLKALEDVNVNNCLELAITKEQVCNIFKNVNPMKAGGPDGIKGRILKECAEQLAEPFQDIFSTSLLNHEIPPVWKSSIIVPVPKVSKPKEMNDYRPVSLTSIVSKCLEKLVKMFLLNDLCNKLDPLQFAYQKGKGVDDAILNILNCVYKHLDLPNTYVRLLFMDFSSAFNTIQLHLLIEKMKALQISPYIILWANEFLTQRAQRVRVNNVVSNERIANTGAPQGAVTSPLWFILYTNDFQSDSSCCSFTKFADDAALLALLSESSDVNEYFKELEHIGEYCRDNFLLLNVKKTKEMIIDFRRDKKGNDIVSVAGETIEIVQTFKYLGTILDNKLNFTANTDYISKKGQQRLRLLRKLSSFNVSEKALAMFYHAHICNILSFNITAWYGNLSIKNKNKLYRILNAAGKIIGKKQTPFGQLFETNIYKKANKILEIKNHPLCQDFVILPSQKRYKTPIAKTNRHKHSFVPLAIKSLNKNNLV</sequence>
<dbReference type="RefSeq" id="XP_055863995.1">
    <property type="nucleotide sequence ID" value="XM_056008020.1"/>
</dbReference>
<dbReference type="InterPro" id="IPR015095">
    <property type="entry name" value="AlkB_hom8_N"/>
</dbReference>
<protein>
    <submittedName>
        <fullName evidence="4">Uncharacterized protein LOC106080210 isoform X1</fullName>
    </submittedName>
</protein>
<evidence type="ECO:0000259" key="2">
    <source>
        <dbReference type="PROSITE" id="PS50878"/>
    </source>
</evidence>
<name>A0A9W2YMW3_BIOGL</name>
<dbReference type="InterPro" id="IPR036691">
    <property type="entry name" value="Endo/exonu/phosph_ase_sf"/>
</dbReference>